<reference evidence="6 7" key="1">
    <citation type="submission" date="2018-10" db="EMBL/GenBank/DDBJ databases">
        <authorList>
            <person name="Jung H.S."/>
            <person name="Jeon C.O."/>
        </authorList>
    </citation>
    <scope>NUCLEOTIDE SEQUENCE [LARGE SCALE GENOMIC DNA]</scope>
    <source>
        <strain evidence="6 7">MA-7-27</strain>
    </source>
</reference>
<dbReference type="GO" id="GO:0032259">
    <property type="term" value="P:methylation"/>
    <property type="evidence" value="ECO:0007669"/>
    <property type="project" value="UniProtKB-KW"/>
</dbReference>
<gene>
    <name evidence="6" type="ORF">D9R08_08430</name>
</gene>
<dbReference type="AlphaFoldDB" id="A0A3L9Y987"/>
<dbReference type="PROSITE" id="PS51683">
    <property type="entry name" value="SAM_OMT_II"/>
    <property type="match status" value="1"/>
</dbReference>
<feature type="domain" description="O-methyltransferase C-terminal" evidence="4">
    <location>
        <begin position="160"/>
        <end position="357"/>
    </location>
</feature>
<name>A0A3L9Y987_9RHOB</name>
<keyword evidence="1 6" id="KW-0489">Methyltransferase</keyword>
<dbReference type="PANTHER" id="PTHR43712">
    <property type="entry name" value="PUTATIVE (AFU_ORTHOLOGUE AFUA_4G14580)-RELATED"/>
    <property type="match status" value="1"/>
</dbReference>
<evidence type="ECO:0000313" key="6">
    <source>
        <dbReference type="EMBL" id="RMA42793.1"/>
    </source>
</evidence>
<dbReference type="InterPro" id="IPR001077">
    <property type="entry name" value="COMT_C"/>
</dbReference>
<comment type="caution">
    <text evidence="6">The sequence shown here is derived from an EMBL/GenBank/DDBJ whole genome shotgun (WGS) entry which is preliminary data.</text>
</comment>
<keyword evidence="2 6" id="KW-0808">Transferase</keyword>
<keyword evidence="7" id="KW-1185">Reference proteome</keyword>
<dbReference type="Pfam" id="PF00891">
    <property type="entry name" value="Methyltransf_2"/>
    <property type="match status" value="1"/>
</dbReference>
<dbReference type="InterPro" id="IPR029063">
    <property type="entry name" value="SAM-dependent_MTases_sf"/>
</dbReference>
<dbReference type="Gene3D" id="1.10.287.1350">
    <property type="match status" value="1"/>
</dbReference>
<accession>A0A3L9Y987</accession>
<sequence>MATVDNHGSGTQSLTDRIAAWRDRLVGSRDFQSWAARFPLTRRTARRDGERLFDLVAGFTYSQVLHAAVSLGLVEHLANGPRSPAELALRCGVPPERMAVLCQAAAALDLLKRCRDGRFRLTRLGAALNGVPGLREMILHHSVLYRDLAEPGAFFRGETETELAGFWPYVFGADGDVDPDVAVTYSNLMADSQVLVAEETLKAIDLSDTTALLDIGGGTGAFLAAVGAAYPELALHLFDLPAVAPAARDRFDAAGLSGRAAIHSGSFQRDPLPIGADAISLIRVLYDHQDTTVRALLASAHATLPPGGRIVISEPMSGGDRPERAGDAYFALYCLAMRTGTVRSARRIADLLSEAGFVAVTTPRVDRPFVTRVVTAKKA</sequence>
<evidence type="ECO:0000256" key="1">
    <source>
        <dbReference type="ARBA" id="ARBA00022603"/>
    </source>
</evidence>
<feature type="domain" description="O-methyltransferase dimerisation" evidence="5">
    <location>
        <begin position="54"/>
        <end position="127"/>
    </location>
</feature>
<dbReference type="RefSeq" id="WP_121897578.1">
    <property type="nucleotide sequence ID" value="NZ_RCNT01000003.1"/>
</dbReference>
<dbReference type="Gene3D" id="3.40.50.150">
    <property type="entry name" value="Vaccinia Virus protein VP39"/>
    <property type="match status" value="1"/>
</dbReference>
<dbReference type="GO" id="GO:0008171">
    <property type="term" value="F:O-methyltransferase activity"/>
    <property type="evidence" value="ECO:0007669"/>
    <property type="project" value="InterPro"/>
</dbReference>
<evidence type="ECO:0000259" key="4">
    <source>
        <dbReference type="Pfam" id="PF00891"/>
    </source>
</evidence>
<evidence type="ECO:0000256" key="2">
    <source>
        <dbReference type="ARBA" id="ARBA00022679"/>
    </source>
</evidence>
<dbReference type="SUPFAM" id="SSF46785">
    <property type="entry name" value="Winged helix' DNA-binding domain"/>
    <property type="match status" value="1"/>
</dbReference>
<organism evidence="6 7">
    <name type="scientific">Rhodophyticola porphyridii</name>
    <dbReference type="NCBI Taxonomy" id="1852017"/>
    <lineage>
        <taxon>Bacteria</taxon>
        <taxon>Pseudomonadati</taxon>
        <taxon>Pseudomonadota</taxon>
        <taxon>Alphaproteobacteria</taxon>
        <taxon>Rhodobacterales</taxon>
        <taxon>Roseobacteraceae</taxon>
        <taxon>Rhodophyticola</taxon>
    </lineage>
</organism>
<dbReference type="PIRSF" id="PIRSF005739">
    <property type="entry name" value="O-mtase"/>
    <property type="match status" value="1"/>
</dbReference>
<proteinExistence type="predicted"/>
<dbReference type="Proteomes" id="UP000281343">
    <property type="component" value="Unassembled WGS sequence"/>
</dbReference>
<dbReference type="PANTHER" id="PTHR43712:SF2">
    <property type="entry name" value="O-METHYLTRANSFERASE CICE"/>
    <property type="match status" value="1"/>
</dbReference>
<evidence type="ECO:0000259" key="5">
    <source>
        <dbReference type="Pfam" id="PF08100"/>
    </source>
</evidence>
<dbReference type="EMBL" id="RCNT01000003">
    <property type="protein sequence ID" value="RMA42793.1"/>
    <property type="molecule type" value="Genomic_DNA"/>
</dbReference>
<dbReference type="InterPro" id="IPR016461">
    <property type="entry name" value="COMT-like"/>
</dbReference>
<protein>
    <submittedName>
        <fullName evidence="6">Methyltransferase domain-containing protein</fullName>
    </submittedName>
</protein>
<dbReference type="OrthoDB" id="7418600at2"/>
<dbReference type="InterPro" id="IPR036390">
    <property type="entry name" value="WH_DNA-bd_sf"/>
</dbReference>
<dbReference type="InterPro" id="IPR036388">
    <property type="entry name" value="WH-like_DNA-bd_sf"/>
</dbReference>
<keyword evidence="3" id="KW-0949">S-adenosyl-L-methionine</keyword>
<evidence type="ECO:0000313" key="7">
    <source>
        <dbReference type="Proteomes" id="UP000281343"/>
    </source>
</evidence>
<dbReference type="Pfam" id="PF08100">
    <property type="entry name" value="Dimerisation"/>
    <property type="match status" value="1"/>
</dbReference>
<dbReference type="CDD" id="cd02440">
    <property type="entry name" value="AdoMet_MTases"/>
    <property type="match status" value="1"/>
</dbReference>
<dbReference type="SUPFAM" id="SSF53335">
    <property type="entry name" value="S-adenosyl-L-methionine-dependent methyltransferases"/>
    <property type="match status" value="1"/>
</dbReference>
<dbReference type="GO" id="GO:0046983">
    <property type="term" value="F:protein dimerization activity"/>
    <property type="evidence" value="ECO:0007669"/>
    <property type="project" value="InterPro"/>
</dbReference>
<dbReference type="Gene3D" id="1.10.10.10">
    <property type="entry name" value="Winged helix-like DNA-binding domain superfamily/Winged helix DNA-binding domain"/>
    <property type="match status" value="1"/>
</dbReference>
<dbReference type="InterPro" id="IPR012967">
    <property type="entry name" value="COMT_dimerisation"/>
</dbReference>
<evidence type="ECO:0000256" key="3">
    <source>
        <dbReference type="ARBA" id="ARBA00022691"/>
    </source>
</evidence>